<evidence type="ECO:0000256" key="1">
    <source>
        <dbReference type="SAM" id="MobiDB-lite"/>
    </source>
</evidence>
<sequence length="59" mass="7269">MGRKKSKIKKKQRKIREARKLQDHISKHGYTQELKLQVLLKRNEITDREYQECMKELEK</sequence>
<evidence type="ECO:0000313" key="3">
    <source>
        <dbReference type="Proteomes" id="UP000664632"/>
    </source>
</evidence>
<protein>
    <recommendedName>
        <fullName evidence="4">Phage protein</fullName>
    </recommendedName>
</protein>
<proteinExistence type="predicted"/>
<organism evidence="2 3">
    <name type="scientific">Candidatus Enterococcus ikei</name>
    <dbReference type="NCBI Taxonomy" id="2815326"/>
    <lineage>
        <taxon>Bacteria</taxon>
        <taxon>Bacillati</taxon>
        <taxon>Bacillota</taxon>
        <taxon>Bacilli</taxon>
        <taxon>Lactobacillales</taxon>
        <taxon>Enterococcaceae</taxon>
        <taxon>Enterococcus</taxon>
    </lineage>
</organism>
<dbReference type="RefSeq" id="WP_207112574.1">
    <property type="nucleotide sequence ID" value="NZ_JAFLWD010000020.1"/>
</dbReference>
<feature type="compositionally biased region" description="Basic residues" evidence="1">
    <location>
        <begin position="1"/>
        <end position="17"/>
    </location>
</feature>
<reference evidence="2 3" key="1">
    <citation type="submission" date="2021-03" db="EMBL/GenBank/DDBJ databases">
        <title>Enterococcal diversity collection.</title>
        <authorList>
            <person name="Gilmore M.S."/>
            <person name="Schwartzman J."/>
            <person name="Van Tyne D."/>
            <person name="Martin M."/>
            <person name="Earl A.M."/>
            <person name="Manson A.L."/>
            <person name="Straub T."/>
            <person name="Salamzade R."/>
            <person name="Saavedra J."/>
            <person name="Lebreton F."/>
            <person name="Prichula J."/>
            <person name="Schaufler K."/>
            <person name="Gaca A."/>
            <person name="Sgardioli B."/>
            <person name="Wagenaar J."/>
            <person name="Strong T."/>
        </authorList>
    </citation>
    <scope>NUCLEOTIDE SEQUENCE [LARGE SCALE GENOMIC DNA]</scope>
    <source>
        <strain evidence="2 3">DIV0869a</strain>
    </source>
</reference>
<feature type="region of interest" description="Disordered" evidence="1">
    <location>
        <begin position="1"/>
        <end position="21"/>
    </location>
</feature>
<comment type="caution">
    <text evidence="2">The sequence shown here is derived from an EMBL/GenBank/DDBJ whole genome shotgun (WGS) entry which is preliminary data.</text>
</comment>
<name>A0ABS3GZ26_9ENTE</name>
<keyword evidence="3" id="KW-1185">Reference proteome</keyword>
<evidence type="ECO:0008006" key="4">
    <source>
        <dbReference type="Google" id="ProtNLM"/>
    </source>
</evidence>
<evidence type="ECO:0000313" key="2">
    <source>
        <dbReference type="EMBL" id="MBO0440522.1"/>
    </source>
</evidence>
<gene>
    <name evidence="2" type="ORF">JZO69_09130</name>
</gene>
<dbReference type="Proteomes" id="UP000664632">
    <property type="component" value="Unassembled WGS sequence"/>
</dbReference>
<dbReference type="EMBL" id="JAFLWD010000020">
    <property type="protein sequence ID" value="MBO0440522.1"/>
    <property type="molecule type" value="Genomic_DNA"/>
</dbReference>
<accession>A0ABS3GZ26</accession>